<dbReference type="Gene3D" id="2.40.30.170">
    <property type="match status" value="1"/>
</dbReference>
<dbReference type="InterPro" id="IPR058982">
    <property type="entry name" value="Beta-barrel_AprE"/>
</dbReference>
<dbReference type="InterPro" id="IPR050739">
    <property type="entry name" value="MFP"/>
</dbReference>
<comment type="caution">
    <text evidence="4">The sequence shown here is derived from an EMBL/GenBank/DDBJ whole genome shotgun (WGS) entry which is preliminary data.</text>
</comment>
<keyword evidence="1" id="KW-0175">Coiled coil</keyword>
<dbReference type="PANTHER" id="PTHR30386:SF28">
    <property type="entry name" value="EXPORTED PROTEIN"/>
    <property type="match status" value="1"/>
</dbReference>
<organism evidence="4 5">
    <name type="scientific">Paracoccus sulfuroxidans</name>
    <dbReference type="NCBI Taxonomy" id="384678"/>
    <lineage>
        <taxon>Bacteria</taxon>
        <taxon>Pseudomonadati</taxon>
        <taxon>Pseudomonadota</taxon>
        <taxon>Alphaproteobacteria</taxon>
        <taxon>Rhodobacterales</taxon>
        <taxon>Paracoccaceae</taxon>
        <taxon>Paracoccus</taxon>
    </lineage>
</organism>
<feature type="domain" description="AprE-like beta-barrel" evidence="3">
    <location>
        <begin position="310"/>
        <end position="404"/>
    </location>
</feature>
<evidence type="ECO:0000259" key="3">
    <source>
        <dbReference type="Pfam" id="PF26002"/>
    </source>
</evidence>
<gene>
    <name evidence="4" type="ORF">IQ24_01397</name>
</gene>
<dbReference type="Gene3D" id="2.40.50.100">
    <property type="match status" value="1"/>
</dbReference>
<dbReference type="EMBL" id="VLKU01000003">
    <property type="protein sequence ID" value="TWI36034.1"/>
    <property type="molecule type" value="Genomic_DNA"/>
</dbReference>
<reference evidence="4 5" key="1">
    <citation type="journal article" date="2015" name="Stand. Genomic Sci.">
        <title>Genomic Encyclopedia of Bacterial and Archaeal Type Strains, Phase III: the genomes of soil and plant-associated and newly described type strains.</title>
        <authorList>
            <person name="Whitman W.B."/>
            <person name="Woyke T."/>
            <person name="Klenk H.P."/>
            <person name="Zhou Y."/>
            <person name="Lilburn T.G."/>
            <person name="Beck B.J."/>
            <person name="De Vos P."/>
            <person name="Vandamme P."/>
            <person name="Eisen J.A."/>
            <person name="Garrity G."/>
            <person name="Hugenholtz P."/>
            <person name="Kyrpides N.C."/>
        </authorList>
    </citation>
    <scope>NUCLEOTIDE SEQUENCE [LARGE SCALE GENOMIC DNA]</scope>
    <source>
        <strain evidence="4 5">CGMCC 1.5364</strain>
    </source>
</reference>
<keyword evidence="2" id="KW-1133">Transmembrane helix</keyword>
<dbReference type="PANTHER" id="PTHR30386">
    <property type="entry name" value="MEMBRANE FUSION SUBUNIT OF EMRAB-TOLC MULTIDRUG EFFLUX PUMP"/>
    <property type="match status" value="1"/>
</dbReference>
<dbReference type="Pfam" id="PF26002">
    <property type="entry name" value="Beta-barrel_AprE"/>
    <property type="match status" value="1"/>
</dbReference>
<feature type="transmembrane region" description="Helical" evidence="2">
    <location>
        <begin position="41"/>
        <end position="59"/>
    </location>
</feature>
<evidence type="ECO:0000256" key="2">
    <source>
        <dbReference type="SAM" id="Phobius"/>
    </source>
</evidence>
<name>A0A562NUY5_9RHOB</name>
<dbReference type="Proteomes" id="UP000316225">
    <property type="component" value="Unassembled WGS sequence"/>
</dbReference>
<proteinExistence type="predicted"/>
<feature type="coiled-coil region" evidence="1">
    <location>
        <begin position="128"/>
        <end position="171"/>
    </location>
</feature>
<keyword evidence="2" id="KW-0812">Transmembrane</keyword>
<evidence type="ECO:0000313" key="4">
    <source>
        <dbReference type="EMBL" id="TWI36034.1"/>
    </source>
</evidence>
<accession>A0A562NUY5</accession>
<dbReference type="PRINTS" id="PR01490">
    <property type="entry name" value="RTXTOXIND"/>
</dbReference>
<keyword evidence="2" id="KW-0472">Membrane</keyword>
<evidence type="ECO:0000256" key="1">
    <source>
        <dbReference type="SAM" id="Coils"/>
    </source>
</evidence>
<evidence type="ECO:0000313" key="5">
    <source>
        <dbReference type="Proteomes" id="UP000316225"/>
    </source>
</evidence>
<dbReference type="AlphaFoldDB" id="A0A562NUY5"/>
<sequence>MKHDPPPEVERREPLFRQQAVAYQARALEGDVLVRLSMRNHVLVVLAVVVVCAAVIFALKASYSRIEQVSGWVVPEAGLIRVTARQGGTIENLTVAEGDQVKAGQSLAVLRLSSDTDTGDAGDVIQTLLGAELEAARAQSEAERERLRAQQQNLTSQREAMRRELEASRGRITTMTERLRLVEANTERVKTIAGRGFASSKAVEEAEMGVLAARQELVDVRTGVMMLERQVEDIDAQLHAIPFSIRAAEAQARASEAALERQSTEVAVMNTYHAGATIEGKVVAVPVLRGQTLSPQSVIAVITPAGSSLHAELFVPSRSAGFIQPGQEVRLMYQAFPYQKFGTASGKVISVSRTVLGPTEISVPGLQIEEPVFRVKVALEAEAIEAYGQKIPIQPGMLLSAGIVIDRRSLFEWLLDPIYAVGRLG</sequence>
<keyword evidence="5" id="KW-1185">Reference proteome</keyword>
<dbReference type="RefSeq" id="WP_199756505.1">
    <property type="nucleotide sequence ID" value="NZ_VLKU01000003.1"/>
</dbReference>
<protein>
    <submittedName>
        <fullName evidence="4">Membrane fusion protein</fullName>
    </submittedName>
</protein>